<evidence type="ECO:0000313" key="4">
    <source>
        <dbReference type="Proteomes" id="UP001291623"/>
    </source>
</evidence>
<dbReference type="PANTHER" id="PTHR31639:SF333">
    <property type="entry name" value="F-BOX DOMAIN, FBD DOMAIN, LEUCINE-RICH REPEAT DOMAIN, L DOMAIN-LIKE PROTEIN-RELATED"/>
    <property type="match status" value="1"/>
</dbReference>
<dbReference type="InterPro" id="IPR053781">
    <property type="entry name" value="F-box_AtFBL13-like"/>
</dbReference>
<dbReference type="InterPro" id="IPR001810">
    <property type="entry name" value="F-box_dom"/>
</dbReference>
<evidence type="ECO:0000313" key="3">
    <source>
        <dbReference type="EMBL" id="KAK4371093.1"/>
    </source>
</evidence>
<dbReference type="InterPro" id="IPR032675">
    <property type="entry name" value="LRR_dom_sf"/>
</dbReference>
<protein>
    <recommendedName>
        <fullName evidence="2">F-box domain-containing protein</fullName>
    </recommendedName>
</protein>
<dbReference type="Gene3D" id="3.80.10.10">
    <property type="entry name" value="Ribonuclease Inhibitor"/>
    <property type="match status" value="1"/>
</dbReference>
<dbReference type="InterPro" id="IPR036047">
    <property type="entry name" value="F-box-like_dom_sf"/>
</dbReference>
<feature type="compositionally biased region" description="Polar residues" evidence="1">
    <location>
        <begin position="21"/>
        <end position="32"/>
    </location>
</feature>
<accession>A0AAE1VI93</accession>
<evidence type="ECO:0000256" key="1">
    <source>
        <dbReference type="SAM" id="MobiDB-lite"/>
    </source>
</evidence>
<dbReference type="CDD" id="cd22160">
    <property type="entry name" value="F-box_AtFBL13-like"/>
    <property type="match status" value="1"/>
</dbReference>
<keyword evidence="4" id="KW-1185">Reference proteome</keyword>
<dbReference type="Proteomes" id="UP001291623">
    <property type="component" value="Unassembled WGS sequence"/>
</dbReference>
<proteinExistence type="predicted"/>
<gene>
    <name evidence="3" type="ORF">RND71_010568</name>
</gene>
<comment type="caution">
    <text evidence="3">The sequence shown here is derived from an EMBL/GenBank/DDBJ whole genome shotgun (WGS) entry which is preliminary data.</text>
</comment>
<dbReference type="SUPFAM" id="SSF81383">
    <property type="entry name" value="F-box domain"/>
    <property type="match status" value="1"/>
</dbReference>
<dbReference type="SMART" id="SM00256">
    <property type="entry name" value="FBOX"/>
    <property type="match status" value="1"/>
</dbReference>
<feature type="region of interest" description="Disordered" evidence="1">
    <location>
        <begin position="62"/>
        <end position="104"/>
    </location>
</feature>
<feature type="domain" description="F-box" evidence="2">
    <location>
        <begin position="108"/>
        <end position="149"/>
    </location>
</feature>
<dbReference type="EMBL" id="JAVYJV010000005">
    <property type="protein sequence ID" value="KAK4371093.1"/>
    <property type="molecule type" value="Genomic_DNA"/>
</dbReference>
<sequence length="483" mass="55076">MEGLKGMFKGKGKGASSSRGNQGKSTSSSHLIPTQDDFVDTQHFPTIPLDLDEELFSGTQEDFNLDDDLDDTPTNVDDNTPTSAPSTEIPPIPPSMRRGDNEDRFSALPSDLIDDILSLLPIHDAARTSILSKIWRYIWAMLPYLEVDKLFCKELAEKSLSVFKETLDTILLQHIGNVVSFDLDVSGVELSSYTNIDRWMLYVTRNGVKELTLNMSDNISYKLPYYIFNCSTLTYLELFNCAFKPSNYFLGFQNLIDLHLEKVTFMPTMEFYVINVPLLLDLTIYFCRGTQYLKIVSPQLESVVVHEGDYLVLNCFMNCKKLSVLGLELDEVLLNAIKIPDGLFSTLNWLWHLELGADFRKVDHTSYALQLIKSFPNLSKLQIWVYDSDDNDETVLKYLDTPSCLNQPLNKLKYVAIHDFKCSKTELHFVKLLCARAPCLVKMCIEQGIAIDPQKERDITIKMMCFPRASPRAELFYCPFEAE</sequence>
<dbReference type="PANTHER" id="PTHR31639">
    <property type="entry name" value="F-BOX PROTEIN-LIKE"/>
    <property type="match status" value="1"/>
</dbReference>
<dbReference type="SUPFAM" id="SSF52047">
    <property type="entry name" value="RNI-like"/>
    <property type="match status" value="1"/>
</dbReference>
<name>A0AAE1VI93_9SOLA</name>
<dbReference type="AlphaFoldDB" id="A0AAE1VI93"/>
<feature type="compositionally biased region" description="Low complexity" evidence="1">
    <location>
        <begin position="72"/>
        <end position="82"/>
    </location>
</feature>
<feature type="region of interest" description="Disordered" evidence="1">
    <location>
        <begin position="1"/>
        <end position="44"/>
    </location>
</feature>
<dbReference type="Pfam" id="PF23622">
    <property type="entry name" value="LRR_At1g61320_AtMIF1"/>
    <property type="match status" value="1"/>
</dbReference>
<reference evidence="3" key="1">
    <citation type="submission" date="2023-12" db="EMBL/GenBank/DDBJ databases">
        <title>Genome assembly of Anisodus tanguticus.</title>
        <authorList>
            <person name="Wang Y.-J."/>
        </authorList>
    </citation>
    <scope>NUCLEOTIDE SEQUENCE</scope>
    <source>
        <strain evidence="3">KB-2021</strain>
        <tissue evidence="3">Leaf</tissue>
    </source>
</reference>
<organism evidence="3 4">
    <name type="scientific">Anisodus tanguticus</name>
    <dbReference type="NCBI Taxonomy" id="243964"/>
    <lineage>
        <taxon>Eukaryota</taxon>
        <taxon>Viridiplantae</taxon>
        <taxon>Streptophyta</taxon>
        <taxon>Embryophyta</taxon>
        <taxon>Tracheophyta</taxon>
        <taxon>Spermatophyta</taxon>
        <taxon>Magnoliopsida</taxon>
        <taxon>eudicotyledons</taxon>
        <taxon>Gunneridae</taxon>
        <taxon>Pentapetalae</taxon>
        <taxon>asterids</taxon>
        <taxon>lamiids</taxon>
        <taxon>Solanales</taxon>
        <taxon>Solanaceae</taxon>
        <taxon>Solanoideae</taxon>
        <taxon>Hyoscyameae</taxon>
        <taxon>Anisodus</taxon>
    </lineage>
</organism>
<evidence type="ECO:0000259" key="2">
    <source>
        <dbReference type="SMART" id="SM00256"/>
    </source>
</evidence>
<dbReference type="InterPro" id="IPR055357">
    <property type="entry name" value="LRR_At1g61320_AtMIF1"/>
</dbReference>
<dbReference type="Pfam" id="PF00646">
    <property type="entry name" value="F-box"/>
    <property type="match status" value="1"/>
</dbReference>